<dbReference type="PROSITE" id="PS50075">
    <property type="entry name" value="CARRIER"/>
    <property type="match status" value="1"/>
</dbReference>
<gene>
    <name evidence="4" type="ORF">GCM10009560_46050</name>
</gene>
<dbReference type="RefSeq" id="WP_343952022.1">
    <property type="nucleotide sequence ID" value="NZ_BAAAHQ010000023.1"/>
</dbReference>
<evidence type="ECO:0000259" key="3">
    <source>
        <dbReference type="PROSITE" id="PS50075"/>
    </source>
</evidence>
<dbReference type="InterPro" id="IPR036736">
    <property type="entry name" value="ACP-like_sf"/>
</dbReference>
<comment type="caution">
    <text evidence="4">The sequence shown here is derived from an EMBL/GenBank/DDBJ whole genome shotgun (WGS) entry which is preliminary data.</text>
</comment>
<dbReference type="PROSITE" id="PS00012">
    <property type="entry name" value="PHOSPHOPANTETHEINE"/>
    <property type="match status" value="1"/>
</dbReference>
<protein>
    <recommendedName>
        <fullName evidence="3">Carrier domain-containing protein</fullName>
    </recommendedName>
</protein>
<evidence type="ECO:0000313" key="4">
    <source>
        <dbReference type="EMBL" id="GAA0936988.1"/>
    </source>
</evidence>
<keyword evidence="5" id="KW-1185">Reference proteome</keyword>
<accession>A0ABN1Q3P0</accession>
<dbReference type="InterPro" id="IPR006162">
    <property type="entry name" value="Ppantetheine_attach_site"/>
</dbReference>
<dbReference type="Proteomes" id="UP001501578">
    <property type="component" value="Unassembled WGS sequence"/>
</dbReference>
<dbReference type="Gene3D" id="1.10.1200.10">
    <property type="entry name" value="ACP-like"/>
    <property type="match status" value="1"/>
</dbReference>
<keyword evidence="1" id="KW-0596">Phosphopantetheine</keyword>
<organism evidence="4 5">
    <name type="scientific">Nonomuraea longicatena</name>
    <dbReference type="NCBI Taxonomy" id="83682"/>
    <lineage>
        <taxon>Bacteria</taxon>
        <taxon>Bacillati</taxon>
        <taxon>Actinomycetota</taxon>
        <taxon>Actinomycetes</taxon>
        <taxon>Streptosporangiales</taxon>
        <taxon>Streptosporangiaceae</taxon>
        <taxon>Nonomuraea</taxon>
    </lineage>
</organism>
<feature type="domain" description="Carrier" evidence="3">
    <location>
        <begin position="3"/>
        <end position="79"/>
    </location>
</feature>
<dbReference type="SUPFAM" id="SSF47336">
    <property type="entry name" value="ACP-like"/>
    <property type="match status" value="1"/>
</dbReference>
<sequence>MTRSVHPTIAAIIRRVGELPPDLDITAEQHLRDDLGIDSLKLIDVVVHVEEELGVAIEDEQVPRMATAGDLDRHVAEPA</sequence>
<keyword evidence="2" id="KW-0597">Phosphoprotein</keyword>
<evidence type="ECO:0000256" key="1">
    <source>
        <dbReference type="ARBA" id="ARBA00022450"/>
    </source>
</evidence>
<dbReference type="InterPro" id="IPR009081">
    <property type="entry name" value="PP-bd_ACP"/>
</dbReference>
<reference evidence="4 5" key="1">
    <citation type="journal article" date="2019" name="Int. J. Syst. Evol. Microbiol.">
        <title>The Global Catalogue of Microorganisms (GCM) 10K type strain sequencing project: providing services to taxonomists for standard genome sequencing and annotation.</title>
        <authorList>
            <consortium name="The Broad Institute Genomics Platform"/>
            <consortium name="The Broad Institute Genome Sequencing Center for Infectious Disease"/>
            <person name="Wu L."/>
            <person name="Ma J."/>
        </authorList>
    </citation>
    <scope>NUCLEOTIDE SEQUENCE [LARGE SCALE GENOMIC DNA]</scope>
    <source>
        <strain evidence="4 5">JCM 11136</strain>
    </source>
</reference>
<dbReference type="EMBL" id="BAAAHQ010000023">
    <property type="protein sequence ID" value="GAA0936988.1"/>
    <property type="molecule type" value="Genomic_DNA"/>
</dbReference>
<dbReference type="Pfam" id="PF00550">
    <property type="entry name" value="PP-binding"/>
    <property type="match status" value="1"/>
</dbReference>
<evidence type="ECO:0000313" key="5">
    <source>
        <dbReference type="Proteomes" id="UP001501578"/>
    </source>
</evidence>
<proteinExistence type="predicted"/>
<name>A0ABN1Q3P0_9ACTN</name>
<evidence type="ECO:0000256" key="2">
    <source>
        <dbReference type="ARBA" id="ARBA00022553"/>
    </source>
</evidence>